<comment type="caution">
    <text evidence="1">The sequence shown here is derived from an EMBL/GenBank/DDBJ whole genome shotgun (WGS) entry which is preliminary data.</text>
</comment>
<dbReference type="RefSeq" id="WP_201953978.1">
    <property type="nucleotide sequence ID" value="NZ_JAERRJ010000012.1"/>
</dbReference>
<protein>
    <submittedName>
        <fullName evidence="1">Uncharacterized protein</fullName>
    </submittedName>
</protein>
<dbReference type="Proteomes" id="UP000602198">
    <property type="component" value="Unassembled WGS sequence"/>
</dbReference>
<gene>
    <name evidence="1" type="ORF">JK358_29240</name>
</gene>
<evidence type="ECO:0000313" key="1">
    <source>
        <dbReference type="EMBL" id="MBL1078497.1"/>
    </source>
</evidence>
<dbReference type="EMBL" id="JAERRJ010000012">
    <property type="protein sequence ID" value="MBL1078497.1"/>
    <property type="molecule type" value="Genomic_DNA"/>
</dbReference>
<name>A0ABS1MCZ8_9NOCA</name>
<keyword evidence="2" id="KW-1185">Reference proteome</keyword>
<reference evidence="1 2" key="1">
    <citation type="submission" date="2021-01" db="EMBL/GenBank/DDBJ databases">
        <title>WGS of actinomycetes isolated from Thailand.</title>
        <authorList>
            <person name="Thawai C."/>
        </authorList>
    </citation>
    <scope>NUCLEOTIDE SEQUENCE [LARGE SCALE GENOMIC DNA]</scope>
    <source>
        <strain evidence="1 2">LPG 2</strain>
    </source>
</reference>
<accession>A0ABS1MCZ8</accession>
<evidence type="ECO:0000313" key="2">
    <source>
        <dbReference type="Proteomes" id="UP000602198"/>
    </source>
</evidence>
<proteinExistence type="predicted"/>
<organism evidence="1 2">
    <name type="scientific">Nocardia acididurans</name>
    <dbReference type="NCBI Taxonomy" id="2802282"/>
    <lineage>
        <taxon>Bacteria</taxon>
        <taxon>Bacillati</taxon>
        <taxon>Actinomycetota</taxon>
        <taxon>Actinomycetes</taxon>
        <taxon>Mycobacteriales</taxon>
        <taxon>Nocardiaceae</taxon>
        <taxon>Nocardia</taxon>
    </lineage>
</organism>
<sequence>MPNLDVATYQDLVGGTFDLETNSVTRADGSTLQLPIPDVSSRVILYGNDDPELNLQRLTIVVQKVENRLCAIKVHAG</sequence>